<protein>
    <submittedName>
        <fullName evidence="5">5'-methylthioadenosine phosphorylase</fullName>
    </submittedName>
</protein>
<dbReference type="EMBL" id="JAMYQB010000019">
    <property type="protein sequence ID" value="MER9406678.1"/>
    <property type="molecule type" value="Genomic_DNA"/>
</dbReference>
<feature type="region of interest" description="Disordered" evidence="3">
    <location>
        <begin position="1"/>
        <end position="40"/>
    </location>
</feature>
<dbReference type="SUPFAM" id="SSF53167">
    <property type="entry name" value="Purine and uridine phosphorylases"/>
    <property type="match status" value="1"/>
</dbReference>
<dbReference type="InterPro" id="IPR035994">
    <property type="entry name" value="Nucleoside_phosphorylase_sf"/>
</dbReference>
<sequence length="330" mass="36300">MDGHRRGRRPDRDPSPKILTETGNMPTNHRAAGAPADQSSDIPQVGLAIITGSANWGLAFPEDVEFEGVRTLQRDMSFETPFGRTDNWKLIEFDASITAEGKAKRALCMYSHGNPRDHIDHSCHRRAFWVLMRAGVRQVLSCSTIGAVNKAIKPGDMVVNADIIELTQTPFSLLPGRQSFDCSGKQIVCPRCAAVLVETARRHWPAECRVHGIEQQLVAGHCYGPRLTTPAEALAFRNMGADVLNHSIAPEATLSREIGACFVPCAFVTAGFNDYMDRNRQQLLQEDVLPNLSMTASRVALETAARLPANPECSCHGLKSPQPEERSSRF</sequence>
<evidence type="ECO:0000313" key="5">
    <source>
        <dbReference type="EMBL" id="MER9406678.1"/>
    </source>
</evidence>
<evidence type="ECO:0000313" key="6">
    <source>
        <dbReference type="Proteomes" id="UP001433071"/>
    </source>
</evidence>
<dbReference type="RefSeq" id="WP_352559997.1">
    <property type="nucleotide sequence ID" value="NZ_JAMYQB010000019.1"/>
</dbReference>
<dbReference type="InterPro" id="IPR000845">
    <property type="entry name" value="Nucleoside_phosphorylase_d"/>
</dbReference>
<name>A0ABV1Z3U9_9HYPH</name>
<feature type="domain" description="Nucleoside phosphorylase" evidence="4">
    <location>
        <begin position="123"/>
        <end position="302"/>
    </location>
</feature>
<keyword evidence="1" id="KW-0328">Glycosyltransferase</keyword>
<gene>
    <name evidence="5" type="ORF">NKI36_21830</name>
</gene>
<evidence type="ECO:0000256" key="2">
    <source>
        <dbReference type="ARBA" id="ARBA00022679"/>
    </source>
</evidence>
<accession>A0ABV1Z3U9</accession>
<keyword evidence="2" id="KW-0808">Transferase</keyword>
<dbReference type="PANTHER" id="PTHR42679:SF2">
    <property type="entry name" value="S-METHYL-5'-THIOADENOSINE PHOSPHORYLASE"/>
    <property type="match status" value="1"/>
</dbReference>
<dbReference type="InterPro" id="IPR010044">
    <property type="entry name" value="MTAP"/>
</dbReference>
<evidence type="ECO:0000259" key="4">
    <source>
        <dbReference type="Pfam" id="PF01048"/>
    </source>
</evidence>
<reference evidence="5 6" key="1">
    <citation type="journal article" date="2024" name="Proc. Natl. Acad. Sci. U.S.A.">
        <title>The evolutionary genomics of adaptation to stress in wild rhizobium bacteria.</title>
        <authorList>
            <person name="Kehlet-Delgado H."/>
            <person name="Montoya A.P."/>
            <person name="Jensen K.T."/>
            <person name="Wendlandt C.E."/>
            <person name="Dexheimer C."/>
            <person name="Roberts M."/>
            <person name="Torres Martinez L."/>
            <person name="Friesen M.L."/>
            <person name="Griffitts J.S."/>
            <person name="Porter S.S."/>
        </authorList>
    </citation>
    <scope>NUCLEOTIDE SEQUENCE [LARGE SCALE GENOMIC DNA]</scope>
    <source>
        <strain evidence="5 6">M0641</strain>
    </source>
</reference>
<evidence type="ECO:0000256" key="1">
    <source>
        <dbReference type="ARBA" id="ARBA00022676"/>
    </source>
</evidence>
<dbReference type="PANTHER" id="PTHR42679">
    <property type="entry name" value="S-METHYL-5'-THIOADENOSINE PHOSPHORYLASE"/>
    <property type="match status" value="1"/>
</dbReference>
<dbReference type="Proteomes" id="UP001433071">
    <property type="component" value="Unassembled WGS sequence"/>
</dbReference>
<feature type="compositionally biased region" description="Basic and acidic residues" evidence="3">
    <location>
        <begin position="1"/>
        <end position="15"/>
    </location>
</feature>
<comment type="caution">
    <text evidence="5">The sequence shown here is derived from an EMBL/GenBank/DDBJ whole genome shotgun (WGS) entry which is preliminary data.</text>
</comment>
<dbReference type="Pfam" id="PF01048">
    <property type="entry name" value="PNP_UDP_1"/>
    <property type="match status" value="1"/>
</dbReference>
<dbReference type="Gene3D" id="3.40.50.1580">
    <property type="entry name" value="Nucleoside phosphorylase domain"/>
    <property type="match status" value="1"/>
</dbReference>
<keyword evidence="6" id="KW-1185">Reference proteome</keyword>
<proteinExistence type="predicted"/>
<organism evidence="5 6">
    <name type="scientific">Mesorhizobium caraganae</name>
    <dbReference type="NCBI Taxonomy" id="483206"/>
    <lineage>
        <taxon>Bacteria</taxon>
        <taxon>Pseudomonadati</taxon>
        <taxon>Pseudomonadota</taxon>
        <taxon>Alphaproteobacteria</taxon>
        <taxon>Hyphomicrobiales</taxon>
        <taxon>Phyllobacteriaceae</taxon>
        <taxon>Mesorhizobium</taxon>
    </lineage>
</organism>
<evidence type="ECO:0000256" key="3">
    <source>
        <dbReference type="SAM" id="MobiDB-lite"/>
    </source>
</evidence>